<dbReference type="Gene3D" id="2.170.270.10">
    <property type="entry name" value="SET domain"/>
    <property type="match status" value="1"/>
</dbReference>
<dbReference type="Pfam" id="PF00856">
    <property type="entry name" value="SET"/>
    <property type="match status" value="1"/>
</dbReference>
<dbReference type="EMBL" id="ANIX01003480">
    <property type="protein sequence ID" value="ETP06032.1"/>
    <property type="molecule type" value="Genomic_DNA"/>
</dbReference>
<dbReference type="InterPro" id="IPR046341">
    <property type="entry name" value="SET_dom_sf"/>
</dbReference>
<evidence type="ECO:0000313" key="3">
    <source>
        <dbReference type="Proteomes" id="UP000018958"/>
    </source>
</evidence>
<dbReference type="SUPFAM" id="SSF82199">
    <property type="entry name" value="SET domain"/>
    <property type="match status" value="1"/>
</dbReference>
<comment type="caution">
    <text evidence="2">The sequence shown here is derived from an EMBL/GenBank/DDBJ whole genome shotgun (WGS) entry which is preliminary data.</text>
</comment>
<dbReference type="InterPro" id="IPR001214">
    <property type="entry name" value="SET_dom"/>
</dbReference>
<gene>
    <name evidence="2" type="ORF">F441_17486</name>
</gene>
<dbReference type="AlphaFoldDB" id="W2W673"/>
<organism evidence="2 3">
    <name type="scientific">Phytophthora nicotianae CJ01A1</name>
    <dbReference type="NCBI Taxonomy" id="1317063"/>
    <lineage>
        <taxon>Eukaryota</taxon>
        <taxon>Sar</taxon>
        <taxon>Stramenopiles</taxon>
        <taxon>Oomycota</taxon>
        <taxon>Peronosporomycetes</taxon>
        <taxon>Peronosporales</taxon>
        <taxon>Peronosporaceae</taxon>
        <taxon>Phytophthora</taxon>
    </lineage>
</organism>
<dbReference type="CDD" id="cd08161">
    <property type="entry name" value="SET"/>
    <property type="match status" value="1"/>
</dbReference>
<evidence type="ECO:0000313" key="2">
    <source>
        <dbReference type="EMBL" id="ETP06032.1"/>
    </source>
</evidence>
<reference evidence="2 3" key="1">
    <citation type="submission" date="2013-11" db="EMBL/GenBank/DDBJ databases">
        <title>The Genome Sequence of Phytophthora parasitica CJ01A1.</title>
        <authorList>
            <consortium name="The Broad Institute Genomics Platform"/>
            <person name="Russ C."/>
            <person name="Tyler B."/>
            <person name="Panabieres F."/>
            <person name="Shan W."/>
            <person name="Tripathy S."/>
            <person name="Grunwald N."/>
            <person name="Machado M."/>
            <person name="Johnson C.S."/>
            <person name="Walker B."/>
            <person name="Young S.K."/>
            <person name="Zeng Q."/>
            <person name="Gargeya S."/>
            <person name="Fitzgerald M."/>
            <person name="Haas B."/>
            <person name="Abouelleil A."/>
            <person name="Allen A.W."/>
            <person name="Alvarado L."/>
            <person name="Arachchi H.M."/>
            <person name="Berlin A.M."/>
            <person name="Chapman S.B."/>
            <person name="Gainer-Dewar J."/>
            <person name="Goldberg J."/>
            <person name="Griggs A."/>
            <person name="Gujja S."/>
            <person name="Hansen M."/>
            <person name="Howarth C."/>
            <person name="Imamovic A."/>
            <person name="Ireland A."/>
            <person name="Larimer J."/>
            <person name="McCowan C."/>
            <person name="Murphy C."/>
            <person name="Pearson M."/>
            <person name="Poon T.W."/>
            <person name="Priest M."/>
            <person name="Roberts A."/>
            <person name="Saif S."/>
            <person name="Shea T."/>
            <person name="Sisk P."/>
            <person name="Sykes S."/>
            <person name="Wortman J."/>
            <person name="Nusbaum C."/>
            <person name="Birren B."/>
        </authorList>
    </citation>
    <scope>NUCLEOTIDE SEQUENCE [LARGE SCALE GENOMIC DNA]</scope>
    <source>
        <strain evidence="2 3">CJ01A1</strain>
    </source>
</reference>
<feature type="domain" description="SET" evidence="1">
    <location>
        <begin position="13"/>
        <end position="63"/>
    </location>
</feature>
<accession>W2W673</accession>
<evidence type="ECO:0000259" key="1">
    <source>
        <dbReference type="Pfam" id="PF00856"/>
    </source>
</evidence>
<sequence>MLLNGKSRKNKYVYIEALECGFTTRFISHSCSPNAAFMEVQNRASVKVLVRMIADVKAGGEITGTKPGSSARASSAGRRTMTRTKLATPCTIPHVDSVLRFFVSILLNSEERTTEFWQF</sequence>
<name>W2W673_PHYNI</name>
<dbReference type="Proteomes" id="UP000018958">
    <property type="component" value="Unassembled WGS sequence"/>
</dbReference>
<proteinExistence type="predicted"/>
<protein>
    <recommendedName>
        <fullName evidence="1">SET domain-containing protein</fullName>
    </recommendedName>
</protein>